<dbReference type="InterPro" id="IPR050679">
    <property type="entry name" value="Bact_HTH_transcr_reg"/>
</dbReference>
<dbReference type="OrthoDB" id="9808698at2"/>
<dbReference type="Gene3D" id="1.10.10.10">
    <property type="entry name" value="Winged helix-like DNA-binding domain superfamily/Winged helix DNA-binding domain"/>
    <property type="match status" value="1"/>
</dbReference>
<dbReference type="PANTHER" id="PTHR44846">
    <property type="entry name" value="MANNOSYL-D-GLYCERATE TRANSPORT/METABOLISM SYSTEM REPRESSOR MNGR-RELATED"/>
    <property type="match status" value="1"/>
</dbReference>
<dbReference type="Gene3D" id="3.40.1410.10">
    <property type="entry name" value="Chorismate lyase-like"/>
    <property type="match status" value="1"/>
</dbReference>
<reference evidence="6" key="1">
    <citation type="submission" date="2016-10" db="EMBL/GenBank/DDBJ databases">
        <authorList>
            <person name="Varghese N."/>
            <person name="Submissions S."/>
        </authorList>
    </citation>
    <scope>NUCLEOTIDE SEQUENCE [LARGE SCALE GENOMIC DNA]</scope>
    <source>
        <strain evidence="6">ATCC 700689</strain>
    </source>
</reference>
<organism evidence="5 6">
    <name type="scientific">Pseudomonas abietaniphila</name>
    <dbReference type="NCBI Taxonomy" id="89065"/>
    <lineage>
        <taxon>Bacteria</taxon>
        <taxon>Pseudomonadati</taxon>
        <taxon>Pseudomonadota</taxon>
        <taxon>Gammaproteobacteria</taxon>
        <taxon>Pseudomonadales</taxon>
        <taxon>Pseudomonadaceae</taxon>
        <taxon>Pseudomonas</taxon>
    </lineage>
</organism>
<dbReference type="SMART" id="SM00866">
    <property type="entry name" value="UTRA"/>
    <property type="match status" value="1"/>
</dbReference>
<dbReference type="AlphaFoldDB" id="A0A1G7S9I0"/>
<accession>A0A1G7S9I0</accession>
<gene>
    <name evidence="5" type="ORF">SAMN05216605_101391</name>
</gene>
<dbReference type="PROSITE" id="PS50949">
    <property type="entry name" value="HTH_GNTR"/>
    <property type="match status" value="1"/>
</dbReference>
<keyword evidence="6" id="KW-1185">Reference proteome</keyword>
<dbReference type="Pfam" id="PF07702">
    <property type="entry name" value="UTRA"/>
    <property type="match status" value="1"/>
</dbReference>
<dbReference type="GO" id="GO:0003677">
    <property type="term" value="F:DNA binding"/>
    <property type="evidence" value="ECO:0007669"/>
    <property type="project" value="UniProtKB-KW"/>
</dbReference>
<evidence type="ECO:0000313" key="5">
    <source>
        <dbReference type="EMBL" id="SDG19717.1"/>
    </source>
</evidence>
<dbReference type="InterPro" id="IPR000524">
    <property type="entry name" value="Tscrpt_reg_HTH_GntR"/>
</dbReference>
<dbReference type="CDD" id="cd07377">
    <property type="entry name" value="WHTH_GntR"/>
    <property type="match status" value="1"/>
</dbReference>
<feature type="domain" description="HTH gntR-type" evidence="4">
    <location>
        <begin position="6"/>
        <end position="74"/>
    </location>
</feature>
<evidence type="ECO:0000256" key="3">
    <source>
        <dbReference type="ARBA" id="ARBA00023163"/>
    </source>
</evidence>
<dbReference type="SUPFAM" id="SSF64288">
    <property type="entry name" value="Chorismate lyase-like"/>
    <property type="match status" value="1"/>
</dbReference>
<keyword evidence="3" id="KW-0804">Transcription</keyword>
<name>A0A1G7S9I0_9PSED</name>
<dbReference type="InterPro" id="IPR011663">
    <property type="entry name" value="UTRA"/>
</dbReference>
<keyword evidence="2" id="KW-0238">DNA-binding</keyword>
<dbReference type="SUPFAM" id="SSF46785">
    <property type="entry name" value="Winged helix' DNA-binding domain"/>
    <property type="match status" value="1"/>
</dbReference>
<dbReference type="Pfam" id="PF00392">
    <property type="entry name" value="GntR"/>
    <property type="match status" value="1"/>
</dbReference>
<dbReference type="Proteomes" id="UP000182894">
    <property type="component" value="Unassembled WGS sequence"/>
</dbReference>
<evidence type="ECO:0000259" key="4">
    <source>
        <dbReference type="PROSITE" id="PS50949"/>
    </source>
</evidence>
<dbReference type="InterPro" id="IPR028978">
    <property type="entry name" value="Chorismate_lyase_/UTRA_dom_sf"/>
</dbReference>
<dbReference type="InterPro" id="IPR036390">
    <property type="entry name" value="WH_DNA-bd_sf"/>
</dbReference>
<proteinExistence type="predicted"/>
<dbReference type="PRINTS" id="PR00035">
    <property type="entry name" value="HTHGNTR"/>
</dbReference>
<dbReference type="GO" id="GO:0003700">
    <property type="term" value="F:DNA-binding transcription factor activity"/>
    <property type="evidence" value="ECO:0007669"/>
    <property type="project" value="InterPro"/>
</dbReference>
<evidence type="ECO:0000256" key="1">
    <source>
        <dbReference type="ARBA" id="ARBA00023015"/>
    </source>
</evidence>
<protein>
    <submittedName>
        <fullName evidence="5">Transcriptional regulator, GntR family</fullName>
    </submittedName>
</protein>
<sequence>MEGINQTRYAAVADDLMEGISSGRYPVGSLLPTEFELCELYAVSRHTVRAAITQLQNQGMVSRRKRVGTRVEADTPSGGYSQSLASVADLVHVAETHIRDVQEVRHFVADIAQARRLGLEPGSHCFCMSSIKVDVNQRHSPLCWTDVYADEIYAAVIPTAEQCPGELIAALIEREFGQRIDTVDQQVRPVQLNAELATRLNAAAGSLGLNIIRQYRDDQGALIAVSETVYPDDRFTLVMQMKRERRASIHDV</sequence>
<evidence type="ECO:0000256" key="2">
    <source>
        <dbReference type="ARBA" id="ARBA00023125"/>
    </source>
</evidence>
<dbReference type="GO" id="GO:0045892">
    <property type="term" value="P:negative regulation of DNA-templated transcription"/>
    <property type="evidence" value="ECO:0007669"/>
    <property type="project" value="TreeGrafter"/>
</dbReference>
<keyword evidence="1" id="KW-0805">Transcription regulation</keyword>
<dbReference type="SMART" id="SM00345">
    <property type="entry name" value="HTH_GNTR"/>
    <property type="match status" value="1"/>
</dbReference>
<evidence type="ECO:0000313" key="6">
    <source>
        <dbReference type="Proteomes" id="UP000182894"/>
    </source>
</evidence>
<dbReference type="STRING" id="89065.SAMN05216605_101391"/>
<dbReference type="EMBL" id="FNCO01000001">
    <property type="protein sequence ID" value="SDG19717.1"/>
    <property type="molecule type" value="Genomic_DNA"/>
</dbReference>
<dbReference type="PANTHER" id="PTHR44846:SF17">
    <property type="entry name" value="GNTR-FAMILY TRANSCRIPTIONAL REGULATOR"/>
    <property type="match status" value="1"/>
</dbReference>
<dbReference type="InterPro" id="IPR036388">
    <property type="entry name" value="WH-like_DNA-bd_sf"/>
</dbReference>